<organism evidence="3">
    <name type="scientific">Lygus hesperus</name>
    <name type="common">Western plant bug</name>
    <dbReference type="NCBI Taxonomy" id="30085"/>
    <lineage>
        <taxon>Eukaryota</taxon>
        <taxon>Metazoa</taxon>
        <taxon>Ecdysozoa</taxon>
        <taxon>Arthropoda</taxon>
        <taxon>Hexapoda</taxon>
        <taxon>Insecta</taxon>
        <taxon>Pterygota</taxon>
        <taxon>Neoptera</taxon>
        <taxon>Paraneoptera</taxon>
        <taxon>Hemiptera</taxon>
        <taxon>Heteroptera</taxon>
        <taxon>Panheteroptera</taxon>
        <taxon>Cimicomorpha</taxon>
        <taxon>Miridae</taxon>
        <taxon>Mirini</taxon>
        <taxon>Lygus</taxon>
    </lineage>
</organism>
<sequence>MITIGTLLIYIAIKGIGSHKIFTPGELARELKFKNVSSWEIPWLVCMAHQASGLVTGYTQESFNPFHPTEPQYGLFGIPDSLLSEPNRCIGFNKTLALDDDPQDDVQCLRQYLNTSQQPRLHALIELSKCLNFWKKLPPYFSLENTTDTWVEYKPTECIDYSGKFTFILSTILILIVLAIIYLSSQIVKPLNKPETLGDVCLTVTKR</sequence>
<evidence type="ECO:0008006" key="4">
    <source>
        <dbReference type="Google" id="ProtNLM"/>
    </source>
</evidence>
<name>A0A146L9B4_LYGHE</name>
<dbReference type="Gene3D" id="1.10.530.10">
    <property type="match status" value="1"/>
</dbReference>
<keyword evidence="1" id="KW-0812">Transmembrane</keyword>
<keyword evidence="1" id="KW-0472">Membrane</keyword>
<evidence type="ECO:0000313" key="3">
    <source>
        <dbReference type="EMBL" id="JAQ04993.1"/>
    </source>
</evidence>
<accession>A0A146L9B4</accession>
<dbReference type="EMBL" id="GDHC01017551">
    <property type="protein sequence ID" value="JAQ01078.1"/>
    <property type="molecule type" value="Transcribed_RNA"/>
</dbReference>
<dbReference type="InterPro" id="IPR023346">
    <property type="entry name" value="Lysozyme-like_dom_sf"/>
</dbReference>
<proteinExistence type="predicted"/>
<evidence type="ECO:0000313" key="2">
    <source>
        <dbReference type="EMBL" id="JAQ01078.1"/>
    </source>
</evidence>
<protein>
    <recommendedName>
        <fullName evidence="4">Lysozyme c-1</fullName>
    </recommendedName>
</protein>
<reference evidence="3" key="1">
    <citation type="journal article" date="2016" name="Gigascience">
        <title>De novo construction of an expanded transcriptome assembly for the western tarnished plant bug, Lygus hesperus.</title>
        <authorList>
            <person name="Tassone E.E."/>
            <person name="Geib S.M."/>
            <person name="Hall B."/>
            <person name="Fabrick J.A."/>
            <person name="Brent C.S."/>
            <person name="Hull J.J."/>
        </authorList>
    </citation>
    <scope>NUCLEOTIDE SEQUENCE</scope>
</reference>
<evidence type="ECO:0000256" key="1">
    <source>
        <dbReference type="SAM" id="Phobius"/>
    </source>
</evidence>
<dbReference type="SUPFAM" id="SSF53955">
    <property type="entry name" value="Lysozyme-like"/>
    <property type="match status" value="1"/>
</dbReference>
<dbReference type="EMBL" id="GDHC01013636">
    <property type="protein sequence ID" value="JAQ04993.1"/>
    <property type="molecule type" value="Transcribed_RNA"/>
</dbReference>
<feature type="transmembrane region" description="Helical" evidence="1">
    <location>
        <begin position="165"/>
        <end position="183"/>
    </location>
</feature>
<keyword evidence="1" id="KW-1133">Transmembrane helix</keyword>
<gene>
    <name evidence="3" type="ORF">g.77741</name>
    <name evidence="2" type="ORF">g.77743</name>
</gene>
<dbReference type="AlphaFoldDB" id="A0A146L9B4"/>